<dbReference type="InterPro" id="IPR036291">
    <property type="entry name" value="NAD(P)-bd_dom_sf"/>
</dbReference>
<evidence type="ECO:0000256" key="4">
    <source>
        <dbReference type="ARBA" id="ARBA00022456"/>
    </source>
</evidence>
<reference evidence="11 12" key="1">
    <citation type="submission" date="2023-06" db="EMBL/GenBank/DDBJ databases">
        <title>Black Yeasts Isolated from many extreme environments.</title>
        <authorList>
            <person name="Coleine C."/>
            <person name="Stajich J.E."/>
            <person name="Selbmann L."/>
        </authorList>
    </citation>
    <scope>NUCLEOTIDE SEQUENCE [LARGE SCALE GENOMIC DNA]</scope>
    <source>
        <strain evidence="11 12">CCFEE 5887</strain>
    </source>
</reference>
<dbReference type="GO" id="GO:0050661">
    <property type="term" value="F:NADP binding"/>
    <property type="evidence" value="ECO:0007669"/>
    <property type="project" value="InterPro"/>
</dbReference>
<dbReference type="GO" id="GO:0008442">
    <property type="term" value="F:3-hydroxyisobutyrate dehydrogenase activity"/>
    <property type="evidence" value="ECO:0007669"/>
    <property type="project" value="UniProtKB-EC"/>
</dbReference>
<dbReference type="GO" id="GO:0005739">
    <property type="term" value="C:mitochondrion"/>
    <property type="evidence" value="ECO:0007669"/>
    <property type="project" value="TreeGrafter"/>
</dbReference>
<comment type="catalytic activity">
    <reaction evidence="7">
        <text>3-hydroxy-2-methylpropanoate + NAD(+) = 2-methyl-3-oxopropanoate + NADH + H(+)</text>
        <dbReference type="Rhea" id="RHEA:17681"/>
        <dbReference type="ChEBI" id="CHEBI:11805"/>
        <dbReference type="ChEBI" id="CHEBI:15378"/>
        <dbReference type="ChEBI" id="CHEBI:57540"/>
        <dbReference type="ChEBI" id="CHEBI:57700"/>
        <dbReference type="ChEBI" id="CHEBI:57945"/>
        <dbReference type="EC" id="1.1.1.31"/>
    </reaction>
</comment>
<dbReference type="PANTHER" id="PTHR22981">
    <property type="entry name" value="3-HYDROXYISOBUTYRATE DEHYDROGENASE-RELATED"/>
    <property type="match status" value="1"/>
</dbReference>
<keyword evidence="6" id="KW-0520">NAD</keyword>
<proteinExistence type="inferred from homology"/>
<dbReference type="Gene3D" id="1.10.1040.10">
    <property type="entry name" value="N-(1-d-carboxylethyl)-l-norvaline Dehydrogenase, domain 2"/>
    <property type="match status" value="1"/>
</dbReference>
<dbReference type="Proteomes" id="UP001345827">
    <property type="component" value="Unassembled WGS sequence"/>
</dbReference>
<accession>A0AAV9QEI9</accession>
<feature type="domain" description="3-hydroxyisobutyrate dehydrogenase-like NAD-binding" evidence="10">
    <location>
        <begin position="168"/>
        <end position="281"/>
    </location>
</feature>
<dbReference type="InterPro" id="IPR013328">
    <property type="entry name" value="6PGD_dom2"/>
</dbReference>
<dbReference type="InterPro" id="IPR006115">
    <property type="entry name" value="6PGDH_NADP-bd"/>
</dbReference>
<organism evidence="11 12">
    <name type="scientific">Vermiconidia calcicola</name>
    <dbReference type="NCBI Taxonomy" id="1690605"/>
    <lineage>
        <taxon>Eukaryota</taxon>
        <taxon>Fungi</taxon>
        <taxon>Dikarya</taxon>
        <taxon>Ascomycota</taxon>
        <taxon>Pezizomycotina</taxon>
        <taxon>Dothideomycetes</taxon>
        <taxon>Dothideomycetidae</taxon>
        <taxon>Mycosphaerellales</taxon>
        <taxon>Extremaceae</taxon>
        <taxon>Vermiconidia</taxon>
    </lineage>
</organism>
<dbReference type="SUPFAM" id="SSF51735">
    <property type="entry name" value="NAD(P)-binding Rossmann-fold domains"/>
    <property type="match status" value="1"/>
</dbReference>
<dbReference type="Pfam" id="PF03446">
    <property type="entry name" value="NAD_binding_2"/>
    <property type="match status" value="1"/>
</dbReference>
<evidence type="ECO:0000256" key="3">
    <source>
        <dbReference type="ARBA" id="ARBA00012991"/>
    </source>
</evidence>
<evidence type="ECO:0000313" key="11">
    <source>
        <dbReference type="EMBL" id="KAK5540033.1"/>
    </source>
</evidence>
<dbReference type="PIRSF" id="PIRSF000103">
    <property type="entry name" value="HIBADH"/>
    <property type="match status" value="1"/>
</dbReference>
<feature type="active site" evidence="8">
    <location>
        <position position="167"/>
    </location>
</feature>
<protein>
    <recommendedName>
        <fullName evidence="3">3-hydroxyisobutyrate dehydrogenase</fullName>
        <ecNumber evidence="3">1.1.1.31</ecNumber>
    </recommendedName>
</protein>
<evidence type="ECO:0000313" key="12">
    <source>
        <dbReference type="Proteomes" id="UP001345827"/>
    </source>
</evidence>
<sequence>MSTSTPTSTFTYLGLSSRPFFGIFPSWCVDAHDVLPDTGPQEVASLSSTVISMVPTSKHVKEVYLGPKGVLEALKGLSSSDVSETLCIDESTIEQSESRNISQEIKAVGVEMIDAPVSGGAVGARDGTLTMMVGGSREAFLRSVPVLQLMGKSVLHCGDLGAGLAAKLANNEVMLLGKRLGLQPQQLAEIINSSTGRCWASEVNNPVPEVSVNISPPPSHREYRGGFATKLAHKDLVLAVAAAREAGSPVPMGEFTEALYRPLAQPGSGYENSDFGSLYKWLEKSIG</sequence>
<comment type="caution">
    <text evidence="11">The sequence shown here is derived from an EMBL/GenBank/DDBJ whole genome shotgun (WGS) entry which is preliminary data.</text>
</comment>
<dbReference type="PANTHER" id="PTHR22981:SF7">
    <property type="entry name" value="3-HYDROXYISOBUTYRATE DEHYDROGENASE, MITOCHONDRIAL"/>
    <property type="match status" value="1"/>
</dbReference>
<dbReference type="EC" id="1.1.1.31" evidence="3"/>
<dbReference type="InterPro" id="IPR008927">
    <property type="entry name" value="6-PGluconate_DH-like_C_sf"/>
</dbReference>
<comment type="similarity">
    <text evidence="2">Belongs to the HIBADH-related family. 3-hydroxyisobutyrate dehydrogenase subfamily.</text>
</comment>
<dbReference type="GO" id="GO:0006574">
    <property type="term" value="P:L-valine catabolic process"/>
    <property type="evidence" value="ECO:0007669"/>
    <property type="project" value="TreeGrafter"/>
</dbReference>
<evidence type="ECO:0000256" key="8">
    <source>
        <dbReference type="PIRSR" id="PIRSR000103-1"/>
    </source>
</evidence>
<name>A0AAV9QEI9_9PEZI</name>
<evidence type="ECO:0000256" key="5">
    <source>
        <dbReference type="ARBA" id="ARBA00023002"/>
    </source>
</evidence>
<evidence type="ECO:0000256" key="2">
    <source>
        <dbReference type="ARBA" id="ARBA00006013"/>
    </source>
</evidence>
<evidence type="ECO:0000256" key="6">
    <source>
        <dbReference type="ARBA" id="ARBA00023027"/>
    </source>
</evidence>
<dbReference type="SUPFAM" id="SSF48179">
    <property type="entry name" value="6-phosphogluconate dehydrogenase C-terminal domain-like"/>
    <property type="match status" value="1"/>
</dbReference>
<evidence type="ECO:0000256" key="1">
    <source>
        <dbReference type="ARBA" id="ARBA00005109"/>
    </source>
</evidence>
<feature type="domain" description="6-phosphogluconate dehydrogenase NADP-binding" evidence="9">
    <location>
        <begin position="39"/>
        <end position="158"/>
    </location>
</feature>
<dbReference type="InterPro" id="IPR029154">
    <property type="entry name" value="HIBADH-like_NADP-bd"/>
</dbReference>
<evidence type="ECO:0000256" key="7">
    <source>
        <dbReference type="ARBA" id="ARBA00049197"/>
    </source>
</evidence>
<dbReference type="GO" id="GO:0051287">
    <property type="term" value="F:NAD binding"/>
    <property type="evidence" value="ECO:0007669"/>
    <property type="project" value="InterPro"/>
</dbReference>
<keyword evidence="12" id="KW-1185">Reference proteome</keyword>
<keyword evidence="5" id="KW-0560">Oxidoreductase</keyword>
<comment type="pathway">
    <text evidence="1">Amino-acid degradation; L-valine degradation.</text>
</comment>
<dbReference type="AlphaFoldDB" id="A0AAV9QEI9"/>
<dbReference type="Pfam" id="PF14833">
    <property type="entry name" value="NAD_binding_11"/>
    <property type="match status" value="1"/>
</dbReference>
<gene>
    <name evidence="11" type="ORF">LTR25_003738</name>
</gene>
<keyword evidence="4" id="KW-0101">Branched-chain amino acid catabolism</keyword>
<dbReference type="InterPro" id="IPR015815">
    <property type="entry name" value="HIBADH-related"/>
</dbReference>
<evidence type="ECO:0000259" key="9">
    <source>
        <dbReference type="Pfam" id="PF03446"/>
    </source>
</evidence>
<dbReference type="EMBL" id="JAXLQG010000005">
    <property type="protein sequence ID" value="KAK5540033.1"/>
    <property type="molecule type" value="Genomic_DNA"/>
</dbReference>
<evidence type="ECO:0000259" key="10">
    <source>
        <dbReference type="Pfam" id="PF14833"/>
    </source>
</evidence>
<dbReference type="Gene3D" id="3.40.50.720">
    <property type="entry name" value="NAD(P)-binding Rossmann-like Domain"/>
    <property type="match status" value="1"/>
</dbReference>